<dbReference type="Proteomes" id="UP000484255">
    <property type="component" value="Unassembled WGS sequence"/>
</dbReference>
<gene>
    <name evidence="3" type="ORF">G3A44_08820</name>
</gene>
<evidence type="ECO:0000256" key="1">
    <source>
        <dbReference type="SAM" id="MobiDB-lite"/>
    </source>
</evidence>
<dbReference type="EMBL" id="JAAGOH010000008">
    <property type="protein sequence ID" value="NDY91290.1"/>
    <property type="molecule type" value="Genomic_DNA"/>
</dbReference>
<dbReference type="InterPro" id="IPR019220">
    <property type="entry name" value="DUF2135"/>
</dbReference>
<dbReference type="Pfam" id="PF09906">
    <property type="entry name" value="DUF2135"/>
    <property type="match status" value="1"/>
</dbReference>
<dbReference type="AlphaFoldDB" id="A0A7C9PHC4"/>
<evidence type="ECO:0000313" key="4">
    <source>
        <dbReference type="Proteomes" id="UP000484255"/>
    </source>
</evidence>
<accession>A0A7C9PHC4</accession>
<keyword evidence="4" id="KW-1185">Reference proteome</keyword>
<feature type="region of interest" description="Disordered" evidence="1">
    <location>
        <begin position="77"/>
        <end position="97"/>
    </location>
</feature>
<organism evidence="3 4">
    <name type="scientific">Ideonella livida</name>
    <dbReference type="NCBI Taxonomy" id="2707176"/>
    <lineage>
        <taxon>Bacteria</taxon>
        <taxon>Pseudomonadati</taxon>
        <taxon>Pseudomonadota</taxon>
        <taxon>Betaproteobacteria</taxon>
        <taxon>Burkholderiales</taxon>
        <taxon>Sphaerotilaceae</taxon>
        <taxon>Ideonella</taxon>
    </lineage>
</organism>
<proteinExistence type="predicted"/>
<name>A0A7C9PHC4_9BURK</name>
<feature type="domain" description="DUF2135" evidence="2">
    <location>
        <begin position="223"/>
        <end position="269"/>
    </location>
</feature>
<dbReference type="RefSeq" id="WP_163457141.1">
    <property type="nucleotide sequence ID" value="NZ_JAAGOH010000008.1"/>
</dbReference>
<protein>
    <submittedName>
        <fullName evidence="3">DUF2135 domain-containing protein</fullName>
    </submittedName>
</protein>
<reference evidence="3 4" key="1">
    <citation type="submission" date="2020-02" db="EMBL/GenBank/DDBJ databases">
        <title>Ideonella bacterium strain TBM-1.</title>
        <authorList>
            <person name="Chen W.-M."/>
        </authorList>
    </citation>
    <scope>NUCLEOTIDE SEQUENCE [LARGE SCALE GENOMIC DNA]</scope>
    <source>
        <strain evidence="3 4">TBM-1</strain>
    </source>
</reference>
<evidence type="ECO:0000259" key="2">
    <source>
        <dbReference type="Pfam" id="PF09906"/>
    </source>
</evidence>
<comment type="caution">
    <text evidence="3">The sequence shown here is derived from an EMBL/GenBank/DDBJ whole genome shotgun (WGS) entry which is preliminary data.</text>
</comment>
<evidence type="ECO:0000313" key="3">
    <source>
        <dbReference type="EMBL" id="NDY91290.1"/>
    </source>
</evidence>
<sequence>MSPQPHSRRTAVAAPPTAPAHRPWALLAALNLWFCAAGPGLAAPPGILQDPVGGWRHTEVQAGELLQEVHYPAASVSAERAPPGGRIQGRLVAPRPDGRPLSPAAAPLMGRLVVDGVAMPLAVAPDGHFQRPWSFGAGPHAVTVRQGTQGGRTQFFETASPRTRPALRVVLSWDSPMTDLDLHLLSPEGEHVFYGARVSPSGGVLDVDVTTGYGPEIFVHPRPTPGVWQVLVNYFGAGEAQDGLTVAQIALIEHEGTPREKQQVWRVPMRKPGELTLVRRFTVGAPP</sequence>